<gene>
    <name evidence="2" type="ORF">DF185_14530</name>
</gene>
<evidence type="ECO:0000313" key="2">
    <source>
        <dbReference type="EMBL" id="PXX99092.1"/>
    </source>
</evidence>
<sequence length="188" mass="21615">MSRKNNIVDELIIEGNDFSFENNKKLYHGKFYSEVTNEFLSWVSKVDNYIRINYEENSGPLRMLETVDSFKFSGFDKDEFETELTKLKGAIKSCQSIKPNKKTKDNYILSLIKNPLFWTTIVVLVGGAYKLGYDNGKAKFDKEKISLKDEANLSKKEITKLKKEISQKDSLIVKLKREKESTNANSGS</sequence>
<evidence type="ECO:0000313" key="3">
    <source>
        <dbReference type="Proteomes" id="UP000248079"/>
    </source>
</evidence>
<organism evidence="2 3">
    <name type="scientific">Marinifilum breve</name>
    <dbReference type="NCBI Taxonomy" id="2184082"/>
    <lineage>
        <taxon>Bacteria</taxon>
        <taxon>Pseudomonadati</taxon>
        <taxon>Bacteroidota</taxon>
        <taxon>Bacteroidia</taxon>
        <taxon>Marinilabiliales</taxon>
        <taxon>Marinifilaceae</taxon>
    </lineage>
</organism>
<evidence type="ECO:0000256" key="1">
    <source>
        <dbReference type="SAM" id="Coils"/>
    </source>
</evidence>
<comment type="caution">
    <text evidence="2">The sequence shown here is derived from an EMBL/GenBank/DDBJ whole genome shotgun (WGS) entry which is preliminary data.</text>
</comment>
<accession>A0A2V4A914</accession>
<proteinExistence type="predicted"/>
<protein>
    <submittedName>
        <fullName evidence="2">Uncharacterized protein</fullName>
    </submittedName>
</protein>
<feature type="coiled-coil region" evidence="1">
    <location>
        <begin position="144"/>
        <end position="178"/>
    </location>
</feature>
<dbReference type="AlphaFoldDB" id="A0A2V4A914"/>
<dbReference type="EMBL" id="QFLI01000006">
    <property type="protein sequence ID" value="PXX99092.1"/>
    <property type="molecule type" value="Genomic_DNA"/>
</dbReference>
<reference evidence="2 3" key="1">
    <citation type="submission" date="2018-05" db="EMBL/GenBank/DDBJ databases">
        <title>Marinifilum breve JC075T sp. nov., a marine bacterium isolated from Yongle Blue Hole in the South China Sea.</title>
        <authorList>
            <person name="Fu T."/>
        </authorList>
    </citation>
    <scope>NUCLEOTIDE SEQUENCE [LARGE SCALE GENOMIC DNA]</scope>
    <source>
        <strain evidence="2 3">JC075</strain>
    </source>
</reference>
<name>A0A2V4A914_9BACT</name>
<dbReference type="RefSeq" id="WP_110361487.1">
    <property type="nucleotide sequence ID" value="NZ_QFLI01000006.1"/>
</dbReference>
<keyword evidence="3" id="KW-1185">Reference proteome</keyword>
<dbReference type="OrthoDB" id="1443921at2"/>
<keyword evidence="1" id="KW-0175">Coiled coil</keyword>
<dbReference type="Proteomes" id="UP000248079">
    <property type="component" value="Unassembled WGS sequence"/>
</dbReference>